<dbReference type="GO" id="GO:0043565">
    <property type="term" value="F:sequence-specific DNA binding"/>
    <property type="evidence" value="ECO:0007669"/>
    <property type="project" value="InterPro"/>
</dbReference>
<evidence type="ECO:0000313" key="3">
    <source>
        <dbReference type="Proteomes" id="UP000265366"/>
    </source>
</evidence>
<sequence>MGKTSVRTLGPDGVLTQTSRFELRYLPVPEQFAHHVTTFYHFRCDEPVIREVQPAAVGHLSLFARGSGKIYFRDGTSDPSHETNLLTPVSVAANFVVDGPFHAIGAALTPLGWAELTGLHAGEHANRLYPAADYLGEEIGALGARLCAAYRDGTMDAAGCAEELGRYIGTRLRPLSADYRQLIAQTGAWLGGDLNPDIDELFAASNYSRRQTQRLVDRFFGLPPTALRRMYRALRAAALFAQPDLTPEMEAMVRECFYDQPHLIREIRLFAGRTPARLSDDPDSYLNEMLDLRNLREIR</sequence>
<reference evidence="2 3" key="1">
    <citation type="submission" date="2018-08" db="EMBL/GenBank/DDBJ databases">
        <title>Erythrobacter zhengii sp.nov., a bacterium isolated from deep-sea sediment.</title>
        <authorList>
            <person name="Fang C."/>
            <person name="Wu Y.-H."/>
            <person name="Sun C."/>
            <person name="Wang H."/>
            <person name="Cheng H."/>
            <person name="Meng F.-X."/>
            <person name="Wang C.-S."/>
            <person name="Xu X.-W."/>
        </authorList>
    </citation>
    <scope>NUCLEOTIDE SEQUENCE [LARGE SCALE GENOMIC DNA]</scope>
    <source>
        <strain evidence="2 3">CCTCC AB 2015396</strain>
    </source>
</reference>
<dbReference type="Proteomes" id="UP000265366">
    <property type="component" value="Unassembled WGS sequence"/>
</dbReference>
<dbReference type="SMART" id="SM00342">
    <property type="entry name" value="HTH_ARAC"/>
    <property type="match status" value="1"/>
</dbReference>
<name>A0A3A1PGY5_9SPHN</name>
<comment type="caution">
    <text evidence="2">The sequence shown here is derived from an EMBL/GenBank/DDBJ whole genome shotgun (WGS) entry which is preliminary data.</text>
</comment>
<keyword evidence="3" id="KW-1185">Reference proteome</keyword>
<dbReference type="AlphaFoldDB" id="A0A3A1PGY5"/>
<accession>A0A3A1PGY5</accession>
<proteinExistence type="predicted"/>
<dbReference type="GO" id="GO:0003700">
    <property type="term" value="F:DNA-binding transcription factor activity"/>
    <property type="evidence" value="ECO:0007669"/>
    <property type="project" value="InterPro"/>
</dbReference>
<dbReference type="Gene3D" id="1.10.10.60">
    <property type="entry name" value="Homeodomain-like"/>
    <property type="match status" value="1"/>
</dbReference>
<protein>
    <submittedName>
        <fullName evidence="2">Helix-turn-helix domain-containing protein</fullName>
    </submittedName>
</protein>
<dbReference type="PROSITE" id="PS01124">
    <property type="entry name" value="HTH_ARAC_FAMILY_2"/>
    <property type="match status" value="1"/>
</dbReference>
<evidence type="ECO:0000313" key="2">
    <source>
        <dbReference type="EMBL" id="RIV92348.1"/>
    </source>
</evidence>
<organism evidence="2 3">
    <name type="scientific">Aurantiacibacter xanthus</name>
    <dbReference type="NCBI Taxonomy" id="1784712"/>
    <lineage>
        <taxon>Bacteria</taxon>
        <taxon>Pseudomonadati</taxon>
        <taxon>Pseudomonadota</taxon>
        <taxon>Alphaproteobacteria</taxon>
        <taxon>Sphingomonadales</taxon>
        <taxon>Erythrobacteraceae</taxon>
        <taxon>Aurantiacibacter</taxon>
    </lineage>
</organism>
<evidence type="ECO:0000259" key="1">
    <source>
        <dbReference type="PROSITE" id="PS01124"/>
    </source>
</evidence>
<dbReference type="EMBL" id="QXFM01000010">
    <property type="protein sequence ID" value="RIV92348.1"/>
    <property type="molecule type" value="Genomic_DNA"/>
</dbReference>
<gene>
    <name evidence="2" type="ORF">D2V17_01955</name>
</gene>
<dbReference type="OrthoDB" id="323290at2"/>
<dbReference type="InterPro" id="IPR018060">
    <property type="entry name" value="HTH_AraC"/>
</dbReference>
<dbReference type="RefSeq" id="WP_119591459.1">
    <property type="nucleotide sequence ID" value="NZ_QXFM01000010.1"/>
</dbReference>
<feature type="domain" description="HTH araC/xylS-type" evidence="1">
    <location>
        <begin position="198"/>
        <end position="281"/>
    </location>
</feature>